<dbReference type="Proteomes" id="UP001412067">
    <property type="component" value="Unassembled WGS sequence"/>
</dbReference>
<sequence length="197" mass="21043">MIFLFLCQCRSSLLIPRRLRPPVPASISCTGEGSESALTTTRRSDRAGALSCPYSIGVVSIGVLRYPAGGQSSILLSKEEAVAKTVKKIHTKKFQDLTGNILKGGTVLASEEKPLSSAKLKEITGSDIFADLKATSRDYFGGVRKPPGGGSSIALGHVLPYQCEKIWGKSFAYIAPACEPPLPFGSSVWLFHGSREV</sequence>
<keyword evidence="3" id="KW-1185">Reference proteome</keyword>
<dbReference type="Pfam" id="PF13266">
    <property type="entry name" value="DUF4057"/>
    <property type="match status" value="1"/>
</dbReference>
<gene>
    <name evidence="2" type="ORF">KSP40_PGU018519</name>
</gene>
<dbReference type="EMBL" id="JBBWWR010000016">
    <property type="protein sequence ID" value="KAK8948321.1"/>
    <property type="molecule type" value="Genomic_DNA"/>
</dbReference>
<name>A0ABR2LU03_9ASPA</name>
<organism evidence="2 3">
    <name type="scientific">Platanthera guangdongensis</name>
    <dbReference type="NCBI Taxonomy" id="2320717"/>
    <lineage>
        <taxon>Eukaryota</taxon>
        <taxon>Viridiplantae</taxon>
        <taxon>Streptophyta</taxon>
        <taxon>Embryophyta</taxon>
        <taxon>Tracheophyta</taxon>
        <taxon>Spermatophyta</taxon>
        <taxon>Magnoliopsida</taxon>
        <taxon>Liliopsida</taxon>
        <taxon>Asparagales</taxon>
        <taxon>Orchidaceae</taxon>
        <taxon>Orchidoideae</taxon>
        <taxon>Orchideae</taxon>
        <taxon>Orchidinae</taxon>
        <taxon>Platanthera</taxon>
    </lineage>
</organism>
<protein>
    <recommendedName>
        <fullName evidence="1">DUF4057 domain-containing protein</fullName>
    </recommendedName>
</protein>
<dbReference type="InterPro" id="IPR025131">
    <property type="entry name" value="DUF4057"/>
</dbReference>
<evidence type="ECO:0000259" key="1">
    <source>
        <dbReference type="Pfam" id="PF13266"/>
    </source>
</evidence>
<evidence type="ECO:0000313" key="2">
    <source>
        <dbReference type="EMBL" id="KAK8948321.1"/>
    </source>
</evidence>
<evidence type="ECO:0000313" key="3">
    <source>
        <dbReference type="Proteomes" id="UP001412067"/>
    </source>
</evidence>
<feature type="domain" description="DUF4057" evidence="1">
    <location>
        <begin position="66"/>
        <end position="154"/>
    </location>
</feature>
<dbReference type="PANTHER" id="PTHR31132:SF13">
    <property type="entry name" value="N-LYSINE METHYLTRANSFERASE"/>
    <property type="match status" value="1"/>
</dbReference>
<accession>A0ABR2LU03</accession>
<dbReference type="PANTHER" id="PTHR31132">
    <property type="entry name" value="N-LYSINE METHYLTRANSFERASE"/>
    <property type="match status" value="1"/>
</dbReference>
<proteinExistence type="predicted"/>
<reference evidence="2 3" key="1">
    <citation type="journal article" date="2022" name="Nat. Plants">
        <title>Genomes of leafy and leafless Platanthera orchids illuminate the evolution of mycoheterotrophy.</title>
        <authorList>
            <person name="Li M.H."/>
            <person name="Liu K.W."/>
            <person name="Li Z."/>
            <person name="Lu H.C."/>
            <person name="Ye Q.L."/>
            <person name="Zhang D."/>
            <person name="Wang J.Y."/>
            <person name="Li Y.F."/>
            <person name="Zhong Z.M."/>
            <person name="Liu X."/>
            <person name="Yu X."/>
            <person name="Liu D.K."/>
            <person name="Tu X.D."/>
            <person name="Liu B."/>
            <person name="Hao Y."/>
            <person name="Liao X.Y."/>
            <person name="Jiang Y.T."/>
            <person name="Sun W.H."/>
            <person name="Chen J."/>
            <person name="Chen Y.Q."/>
            <person name="Ai Y."/>
            <person name="Zhai J.W."/>
            <person name="Wu S.S."/>
            <person name="Zhou Z."/>
            <person name="Hsiao Y.Y."/>
            <person name="Wu W.L."/>
            <person name="Chen Y.Y."/>
            <person name="Lin Y.F."/>
            <person name="Hsu J.L."/>
            <person name="Li C.Y."/>
            <person name="Wang Z.W."/>
            <person name="Zhao X."/>
            <person name="Zhong W.Y."/>
            <person name="Ma X.K."/>
            <person name="Ma L."/>
            <person name="Huang J."/>
            <person name="Chen G.Z."/>
            <person name="Huang M.Z."/>
            <person name="Huang L."/>
            <person name="Peng D.H."/>
            <person name="Luo Y.B."/>
            <person name="Zou S.Q."/>
            <person name="Chen S.P."/>
            <person name="Lan S."/>
            <person name="Tsai W.C."/>
            <person name="Van de Peer Y."/>
            <person name="Liu Z.J."/>
        </authorList>
    </citation>
    <scope>NUCLEOTIDE SEQUENCE [LARGE SCALE GENOMIC DNA]</scope>
    <source>
        <strain evidence="2">Lor288</strain>
    </source>
</reference>
<comment type="caution">
    <text evidence="2">The sequence shown here is derived from an EMBL/GenBank/DDBJ whole genome shotgun (WGS) entry which is preliminary data.</text>
</comment>